<evidence type="ECO:0000259" key="3">
    <source>
        <dbReference type="PROSITE" id="PS51352"/>
    </source>
</evidence>
<protein>
    <submittedName>
        <fullName evidence="4">Thioredoxin M-type</fullName>
    </submittedName>
</protein>
<proteinExistence type="inferred from homology"/>
<name>A0A8H4Q8W1_9HYPO</name>
<evidence type="ECO:0000313" key="4">
    <source>
        <dbReference type="EMBL" id="KAF4591376.1"/>
    </source>
</evidence>
<dbReference type="Gene3D" id="3.40.30.10">
    <property type="entry name" value="Glutaredoxin"/>
    <property type="match status" value="1"/>
</dbReference>
<dbReference type="Proteomes" id="UP000562929">
    <property type="component" value="Unassembled WGS sequence"/>
</dbReference>
<dbReference type="PRINTS" id="PR00421">
    <property type="entry name" value="THIOREDOXIN"/>
</dbReference>
<reference evidence="4 5" key="1">
    <citation type="journal article" date="2020" name="G3 (Bethesda)">
        <title>Genetic Underpinnings of Host Manipulation by Ophiocordyceps as Revealed by Comparative Transcriptomics.</title>
        <authorList>
            <person name="Will I."/>
            <person name="Das B."/>
            <person name="Trinh T."/>
            <person name="Brachmann A."/>
            <person name="Ohm R.A."/>
            <person name="de Bekker C."/>
        </authorList>
    </citation>
    <scope>NUCLEOTIDE SEQUENCE [LARGE SCALE GENOMIC DNA]</scope>
    <source>
        <strain evidence="4 5">EC05</strain>
    </source>
</reference>
<sequence length="125" mass="13834">MPQDTFTSDKVPEISSKNQLDDLLRANHFLVLQAHASWCAPCKAISPFFRQQAEDVARPDVLAFARFDSGRAEDLVRELGIQALPTFVFFEGGQRVQSLTGANRLALQKAVEDIKLKSDAAFPVS</sequence>
<organism evidence="4 5">
    <name type="scientific">Ophiocordyceps camponoti-floridani</name>
    <dbReference type="NCBI Taxonomy" id="2030778"/>
    <lineage>
        <taxon>Eukaryota</taxon>
        <taxon>Fungi</taxon>
        <taxon>Dikarya</taxon>
        <taxon>Ascomycota</taxon>
        <taxon>Pezizomycotina</taxon>
        <taxon>Sordariomycetes</taxon>
        <taxon>Hypocreomycetidae</taxon>
        <taxon>Hypocreales</taxon>
        <taxon>Ophiocordycipitaceae</taxon>
        <taxon>Ophiocordyceps</taxon>
    </lineage>
</organism>
<keyword evidence="5" id="KW-1185">Reference proteome</keyword>
<gene>
    <name evidence="4" type="ORF">GQ602_001675</name>
</gene>
<dbReference type="PROSITE" id="PS51352">
    <property type="entry name" value="THIOREDOXIN_2"/>
    <property type="match status" value="1"/>
</dbReference>
<dbReference type="AlphaFoldDB" id="A0A8H4Q8W1"/>
<comment type="similarity">
    <text evidence="1">Belongs to the thioredoxin family.</text>
</comment>
<keyword evidence="2" id="KW-1015">Disulfide bond</keyword>
<evidence type="ECO:0000313" key="5">
    <source>
        <dbReference type="Proteomes" id="UP000562929"/>
    </source>
</evidence>
<dbReference type="PANTHER" id="PTHR46115">
    <property type="entry name" value="THIOREDOXIN-LIKE PROTEIN 1"/>
    <property type="match status" value="1"/>
</dbReference>
<dbReference type="InterPro" id="IPR013766">
    <property type="entry name" value="Thioredoxin_domain"/>
</dbReference>
<dbReference type="EMBL" id="JAACLJ010000002">
    <property type="protein sequence ID" value="KAF4591376.1"/>
    <property type="molecule type" value="Genomic_DNA"/>
</dbReference>
<dbReference type="SUPFAM" id="SSF52833">
    <property type="entry name" value="Thioredoxin-like"/>
    <property type="match status" value="1"/>
</dbReference>
<dbReference type="InterPro" id="IPR036249">
    <property type="entry name" value="Thioredoxin-like_sf"/>
</dbReference>
<dbReference type="Pfam" id="PF00085">
    <property type="entry name" value="Thioredoxin"/>
    <property type="match status" value="1"/>
</dbReference>
<comment type="caution">
    <text evidence="4">The sequence shown here is derived from an EMBL/GenBank/DDBJ whole genome shotgun (WGS) entry which is preliminary data.</text>
</comment>
<accession>A0A8H4Q8W1</accession>
<dbReference type="OrthoDB" id="10263751at2759"/>
<dbReference type="CDD" id="cd02947">
    <property type="entry name" value="TRX_family"/>
    <property type="match status" value="1"/>
</dbReference>
<evidence type="ECO:0000256" key="1">
    <source>
        <dbReference type="ARBA" id="ARBA00008987"/>
    </source>
</evidence>
<feature type="domain" description="Thioredoxin" evidence="3">
    <location>
        <begin position="1"/>
        <end position="116"/>
    </location>
</feature>
<evidence type="ECO:0000256" key="2">
    <source>
        <dbReference type="ARBA" id="ARBA00023157"/>
    </source>
</evidence>